<dbReference type="AlphaFoldDB" id="A0A7G9GUV1"/>
<dbReference type="EMBL" id="CP060637">
    <property type="protein sequence ID" value="QNM14583.1"/>
    <property type="molecule type" value="Genomic_DNA"/>
</dbReference>
<sequence>MKKFIITCPKCHKKMKISDKIAKYRCPNCKEIYKYNIFRKVYHNIKYVIDGFISTIRDIIFNIKRKYNNAKTTYQYMSQLKKNMKNDPNWSQYRNQQREEKDVTPNKSFKDSFKNMFNKK</sequence>
<dbReference type="Proteomes" id="UP000515913">
    <property type="component" value="Chromosome"/>
</dbReference>
<evidence type="ECO:0000313" key="3">
    <source>
        <dbReference type="Proteomes" id="UP000515913"/>
    </source>
</evidence>
<reference evidence="2 3" key="1">
    <citation type="submission" date="2020-08" db="EMBL/GenBank/DDBJ databases">
        <authorList>
            <person name="Liu C."/>
            <person name="Sun Q."/>
        </authorList>
    </citation>
    <scope>NUCLEOTIDE SEQUENCE [LARGE SCALE GENOMIC DNA]</scope>
    <source>
        <strain evidence="2 3">NSJ-57</strain>
    </source>
</reference>
<dbReference type="KEGG" id="fho:H9Q81_06275"/>
<protein>
    <submittedName>
        <fullName evidence="2">Uncharacterized protein</fullName>
    </submittedName>
</protein>
<gene>
    <name evidence="2" type="ORF">H9Q81_06275</name>
</gene>
<organism evidence="2 3">
    <name type="scientific">Fusobacterium hominis</name>
    <dbReference type="NCBI Taxonomy" id="2764326"/>
    <lineage>
        <taxon>Bacteria</taxon>
        <taxon>Fusobacteriati</taxon>
        <taxon>Fusobacteriota</taxon>
        <taxon>Fusobacteriia</taxon>
        <taxon>Fusobacteriales</taxon>
        <taxon>Fusobacteriaceae</taxon>
        <taxon>Fusobacterium</taxon>
    </lineage>
</organism>
<dbReference type="RefSeq" id="WP_187422656.1">
    <property type="nucleotide sequence ID" value="NZ_CP060637.1"/>
</dbReference>
<evidence type="ECO:0000313" key="2">
    <source>
        <dbReference type="EMBL" id="QNM14583.1"/>
    </source>
</evidence>
<proteinExistence type="predicted"/>
<feature type="compositionally biased region" description="Basic and acidic residues" evidence="1">
    <location>
        <begin position="96"/>
        <end position="113"/>
    </location>
</feature>
<keyword evidence="3" id="KW-1185">Reference proteome</keyword>
<name>A0A7G9GUV1_9FUSO</name>
<evidence type="ECO:0000256" key="1">
    <source>
        <dbReference type="SAM" id="MobiDB-lite"/>
    </source>
</evidence>
<feature type="compositionally biased region" description="Polar residues" evidence="1">
    <location>
        <begin position="85"/>
        <end position="95"/>
    </location>
</feature>
<accession>A0A7G9GUV1</accession>
<feature type="region of interest" description="Disordered" evidence="1">
    <location>
        <begin position="85"/>
        <end position="120"/>
    </location>
</feature>